<dbReference type="InterPro" id="IPR002821">
    <property type="entry name" value="Hydantoinase_A"/>
</dbReference>
<reference evidence="6" key="1">
    <citation type="journal article" date="2019" name="Int. J. Syst. Evol. Microbiol.">
        <title>The Global Catalogue of Microorganisms (GCM) 10K type strain sequencing project: providing services to taxonomists for standard genome sequencing and annotation.</title>
        <authorList>
            <consortium name="The Broad Institute Genomics Platform"/>
            <consortium name="The Broad Institute Genome Sequencing Center for Infectious Disease"/>
            <person name="Wu L."/>
            <person name="Ma J."/>
        </authorList>
    </citation>
    <scope>NUCLEOTIDE SEQUENCE [LARGE SCALE GENOMIC DNA]</scope>
    <source>
        <strain evidence="6">CGMCC 1.16275</strain>
    </source>
</reference>
<dbReference type="InterPro" id="IPR003692">
    <property type="entry name" value="Hydantoinase_B"/>
</dbReference>
<proteinExistence type="inferred from homology"/>
<keyword evidence="6" id="KW-1185">Reference proteome</keyword>
<accession>A0ABW2KYD0</accession>
<evidence type="ECO:0000313" key="5">
    <source>
        <dbReference type="EMBL" id="MFC7334138.1"/>
    </source>
</evidence>
<evidence type="ECO:0000313" key="6">
    <source>
        <dbReference type="Proteomes" id="UP001596456"/>
    </source>
</evidence>
<gene>
    <name evidence="5" type="ORF">ACFQPS_13280</name>
</gene>
<feature type="domain" description="Hydantoinase A/oxoprolinase" evidence="2">
    <location>
        <begin position="206"/>
        <end position="493"/>
    </location>
</feature>
<dbReference type="PANTHER" id="PTHR11365:SF23">
    <property type="entry name" value="HYPOTHETICAL 5-OXOPROLINASE (EUROFUNG)-RELATED"/>
    <property type="match status" value="1"/>
</dbReference>
<comment type="caution">
    <text evidence="5">The sequence shown here is derived from an EMBL/GenBank/DDBJ whole genome shotgun (WGS) entry which is preliminary data.</text>
</comment>
<evidence type="ECO:0000259" key="3">
    <source>
        <dbReference type="Pfam" id="PF02538"/>
    </source>
</evidence>
<sequence length="1199" mass="126635">MTEGRWQFWIDRGGTFTDIVARHPDGGIVTHKLLSENPERYRDAAVQGIRDLLGLAAGDPVPADRIAAVRMGTTVATNALLERKGEPTVLAVTAGFADQLRIGYQARPRIFARRIDLPEQLYTRVVEVPERIAARGEVLRPLDLTAVEAGLRRAYEDGFRACAVVLMHGYRFPAHEHAVGDLARRIGFPQVSLSHEVSPLMKLVGRGDTTVADAYLSPILRRYVEQVAAELPGVPLYFMQSNGGLAEAAHFQGRDAILSGPAGGIVGAARTAAAEGFDRIIGFDMGGTSTDVSHFAGEYERSLETVVAGVRLRVPMLRINTVAAGGGSICRFDGSRFRVGPESAGADPGPACYRRGGPLTVTDCNVMVGKLHPEFFPAVFGPGGDQPLDVAVVRDRFAALAREVAAATGRALAPEQIADGFLRIAVENMAQAIKQISVQRGYDVTRYALQCFGGAGGQHACLVADALGMRTVFVHPLAGVLSAYGIGLADLVALRDRAVEAVLGPDLMPSLDALVADLGRAATDELLAQGVGIGAIVLHPRAHLKVQGTDTALELPFGPEAEMRAGFAAQHRQRFGFDPGDRPLVVELAGVEAVGRAGGEAVLPPPAGPAGKPVPLAAVGAWMAGEHRTVPVHDRGALGAGAVLDGPAILREPTGTTVVEPGWRARVTAAGGLVLERVVPLPARVAVGTEADPVMLEVFNNLFMSIAEQMGLALENTAHSVNIKERLDFSCAVFDRGGGLIANAPHIPVHLGSMGDSVRAVIAARGDGLRPGDAVMLNNPYRGGTHLPDVTVVTPVFDAAGTELLFWVASRGHHADIGGITPGSMPPDSRTLEEEGVLIDDFLLVEGGRLREAEVVALLTGGRWPARNPAQNLGDLRAQVAANARGAAELLKMVDLFGLETVRAYMDHVQRNAEEQVRRVIGVVQDGDFALEMDSGAVVRVSVRIDRPRRAARIDFTGTSPQQPGNFNAPAAITRAAVLYVFRTLVEDDIPLNDGCLAPLEIVIPEGSMLNPRPPAAVVAGNVEVSQAVTDALYGALGALAGSQGTMNNVTFGNDRHQYYETICGGAGAGPDFDGTDAVHTHMTNSRLTDPEVLEWRFPVLLEDFRIRRGSGGAGRQRGGCGVVRRLRFLEPMTAAILSNHRRVPPAGLVGGGSGAVGRARVERGDGTVEKLPGTARVEMRPGDVFVIETPGGGGFGAP</sequence>
<evidence type="ECO:0000259" key="4">
    <source>
        <dbReference type="Pfam" id="PF05378"/>
    </source>
</evidence>
<comment type="similarity">
    <text evidence="1">Belongs to the oxoprolinase family.</text>
</comment>
<protein>
    <submittedName>
        <fullName evidence="5">Hydantoinase B/oxoprolinase family protein</fullName>
    </submittedName>
</protein>
<evidence type="ECO:0000256" key="1">
    <source>
        <dbReference type="ARBA" id="ARBA00010403"/>
    </source>
</evidence>
<feature type="domain" description="Hydantoinase B/oxoprolinase" evidence="3">
    <location>
        <begin position="692"/>
        <end position="1199"/>
    </location>
</feature>
<feature type="domain" description="Hydantoinase/oxoprolinase N-terminal" evidence="4">
    <location>
        <begin position="8"/>
        <end position="186"/>
    </location>
</feature>
<evidence type="ECO:0000259" key="2">
    <source>
        <dbReference type="Pfam" id="PF01968"/>
    </source>
</evidence>
<dbReference type="Pfam" id="PF02538">
    <property type="entry name" value="Hydantoinase_B"/>
    <property type="match status" value="1"/>
</dbReference>
<dbReference type="EMBL" id="JBHTCM010000012">
    <property type="protein sequence ID" value="MFC7334138.1"/>
    <property type="molecule type" value="Genomic_DNA"/>
</dbReference>
<dbReference type="Pfam" id="PF01968">
    <property type="entry name" value="Hydantoinase_A"/>
    <property type="match status" value="1"/>
</dbReference>
<dbReference type="InterPro" id="IPR045079">
    <property type="entry name" value="Oxoprolinase-like"/>
</dbReference>
<dbReference type="Proteomes" id="UP001596456">
    <property type="component" value="Unassembled WGS sequence"/>
</dbReference>
<name>A0ABW2KYD0_9PROT</name>
<dbReference type="InterPro" id="IPR008040">
    <property type="entry name" value="Hydant_A_N"/>
</dbReference>
<dbReference type="RefSeq" id="WP_377359715.1">
    <property type="nucleotide sequence ID" value="NZ_JBHTCM010000012.1"/>
</dbReference>
<dbReference type="Pfam" id="PF05378">
    <property type="entry name" value="Hydant_A_N"/>
    <property type="match status" value="1"/>
</dbReference>
<dbReference type="PANTHER" id="PTHR11365">
    <property type="entry name" value="5-OXOPROLINASE RELATED"/>
    <property type="match status" value="1"/>
</dbReference>
<organism evidence="5 6">
    <name type="scientific">Rhodocista pekingensis</name>
    <dbReference type="NCBI Taxonomy" id="201185"/>
    <lineage>
        <taxon>Bacteria</taxon>
        <taxon>Pseudomonadati</taxon>
        <taxon>Pseudomonadota</taxon>
        <taxon>Alphaproteobacteria</taxon>
        <taxon>Rhodospirillales</taxon>
        <taxon>Azospirillaceae</taxon>
        <taxon>Rhodocista</taxon>
    </lineage>
</organism>